<dbReference type="InterPro" id="IPR043129">
    <property type="entry name" value="ATPase_NBD"/>
</dbReference>
<name>A0A1F6NZ20_9BACT</name>
<dbReference type="AlphaFoldDB" id="A0A1F6NZ20"/>
<evidence type="ECO:0000313" key="2">
    <source>
        <dbReference type="EMBL" id="OGH88973.1"/>
    </source>
</evidence>
<protein>
    <recommendedName>
        <fullName evidence="1">Gcp-like domain-containing protein</fullName>
    </recommendedName>
</protein>
<reference evidence="2 3" key="1">
    <citation type="journal article" date="2016" name="Nat. Commun.">
        <title>Thousands of microbial genomes shed light on interconnected biogeochemical processes in an aquifer system.</title>
        <authorList>
            <person name="Anantharaman K."/>
            <person name="Brown C.T."/>
            <person name="Hug L.A."/>
            <person name="Sharon I."/>
            <person name="Castelle C.J."/>
            <person name="Probst A.J."/>
            <person name="Thomas B.C."/>
            <person name="Singh A."/>
            <person name="Wilkins M.J."/>
            <person name="Karaoz U."/>
            <person name="Brodie E.L."/>
            <person name="Williams K.H."/>
            <person name="Hubbard S.S."/>
            <person name="Banfield J.F."/>
        </authorList>
    </citation>
    <scope>NUCLEOTIDE SEQUENCE [LARGE SCALE GENOMIC DNA]</scope>
</reference>
<dbReference type="InterPro" id="IPR000905">
    <property type="entry name" value="Gcp-like_dom"/>
</dbReference>
<dbReference type="Proteomes" id="UP000178490">
    <property type="component" value="Unassembled WGS sequence"/>
</dbReference>
<dbReference type="Gene3D" id="3.30.420.40">
    <property type="match status" value="1"/>
</dbReference>
<gene>
    <name evidence="2" type="ORF">A2537_01450</name>
</gene>
<feature type="domain" description="Gcp-like" evidence="1">
    <location>
        <begin position="33"/>
        <end position="111"/>
    </location>
</feature>
<proteinExistence type="predicted"/>
<dbReference type="EMBL" id="MFRC01000053">
    <property type="protein sequence ID" value="OGH88973.1"/>
    <property type="molecule type" value="Genomic_DNA"/>
</dbReference>
<organism evidence="2 3">
    <name type="scientific">Candidatus Magasanikbacteria bacterium RIFOXYD2_FULL_36_9</name>
    <dbReference type="NCBI Taxonomy" id="1798707"/>
    <lineage>
        <taxon>Bacteria</taxon>
        <taxon>Candidatus Magasanikiibacteriota</taxon>
    </lineage>
</organism>
<evidence type="ECO:0000313" key="3">
    <source>
        <dbReference type="Proteomes" id="UP000178490"/>
    </source>
</evidence>
<dbReference type="Pfam" id="PF00814">
    <property type="entry name" value="TsaD"/>
    <property type="match status" value="1"/>
</dbReference>
<comment type="caution">
    <text evidence="2">The sequence shown here is derived from an EMBL/GenBank/DDBJ whole genome shotgun (WGS) entry which is preliminary data.</text>
</comment>
<evidence type="ECO:0000259" key="1">
    <source>
        <dbReference type="Pfam" id="PF00814"/>
    </source>
</evidence>
<accession>A0A1F6NZ20</accession>
<dbReference type="SUPFAM" id="SSF53067">
    <property type="entry name" value="Actin-like ATPase domain"/>
    <property type="match status" value="1"/>
</dbReference>
<sequence length="124" mass="13746">MYLLIDNSPNDKIILYYCLDTDWIQSQYERDNRSLMEIVENLLLSINKKLPDLQGLAVVVGKGKFTATRIATTLVNTLSFALKIPVVAVDDFNPNLIKEIKASPVGQYVSAQYSAPANIGGVKQ</sequence>